<evidence type="ECO:0000256" key="1">
    <source>
        <dbReference type="ARBA" id="ARBA00022676"/>
    </source>
</evidence>
<dbReference type="EMBL" id="CP139779">
    <property type="protein sequence ID" value="WQB69690.1"/>
    <property type="molecule type" value="Genomic_DNA"/>
</dbReference>
<keyword evidence="6" id="KW-1185">Reference proteome</keyword>
<organism evidence="5 6">
    <name type="scientific">Microbacterium invictum</name>
    <dbReference type="NCBI Taxonomy" id="515415"/>
    <lineage>
        <taxon>Bacteria</taxon>
        <taxon>Bacillati</taxon>
        <taxon>Actinomycetota</taxon>
        <taxon>Actinomycetes</taxon>
        <taxon>Micrococcales</taxon>
        <taxon>Microbacteriaceae</taxon>
        <taxon>Microbacterium</taxon>
    </lineage>
</organism>
<gene>
    <name evidence="5" type="ORF">T9R20_13430</name>
</gene>
<accession>A0ABZ0VC32</accession>
<protein>
    <submittedName>
        <fullName evidence="5">Glycosyltransferase</fullName>
        <ecNumber evidence="5">2.4.-.-</ecNumber>
    </submittedName>
</protein>
<reference evidence="5 6" key="1">
    <citation type="submission" date="2023-06" db="EMBL/GenBank/DDBJ databases">
        <title>Rock-solubilizing bacteria, Microbacterium invictum, promotes re-establishment of vegetation in rocky wasteland by accelerating rock bio-weathering and reshaping soil bacterial community.</title>
        <authorList>
            <person name="Liu C."/>
        </authorList>
    </citation>
    <scope>NUCLEOTIDE SEQUENCE [LARGE SCALE GENOMIC DNA]</scope>
    <source>
        <strain evidence="5 6">X-18</strain>
    </source>
</reference>
<name>A0ABZ0VC32_9MICO</name>
<evidence type="ECO:0000256" key="2">
    <source>
        <dbReference type="ARBA" id="ARBA00022679"/>
    </source>
</evidence>
<feature type="domain" description="Glycosyltransferase subfamily 4-like N-terminal" evidence="4">
    <location>
        <begin position="17"/>
        <end position="194"/>
    </location>
</feature>
<dbReference type="Pfam" id="PF13439">
    <property type="entry name" value="Glyco_transf_4"/>
    <property type="match status" value="1"/>
</dbReference>
<dbReference type="RefSeq" id="WP_322409812.1">
    <property type="nucleotide sequence ID" value="NZ_CP139779.1"/>
</dbReference>
<keyword evidence="1 5" id="KW-0328">Glycosyltransferase</keyword>
<dbReference type="Pfam" id="PF00534">
    <property type="entry name" value="Glycos_transf_1"/>
    <property type="match status" value="1"/>
</dbReference>
<dbReference type="Proteomes" id="UP001324533">
    <property type="component" value="Chromosome"/>
</dbReference>
<evidence type="ECO:0000313" key="5">
    <source>
        <dbReference type="EMBL" id="WQB69690.1"/>
    </source>
</evidence>
<evidence type="ECO:0000259" key="3">
    <source>
        <dbReference type="Pfam" id="PF00534"/>
    </source>
</evidence>
<sequence>MTAPLRVLSLYEGFFAGGARVLHTDVVAGLHAGGQSHRVLSIASRARREATVQRMGDDPRCRRLVDAGVEVRSLGRTAGDQPLAPETFGPRHLRRAATMIAQADVVVSLKEQPLGLLLALRDRGMMPDVPVAVCLHRSDPAHAGAAREWLAEAAWSGLVSTAISCADSTRDAYRDVVGEGIDARVVPNGIDTERFRPGTARERAAIRRSLGIPADAPVVLFAARFDAMKNPGLFLRAVAAHARHRHHTRYLLCGAGMSADNPALRAAIAEAGVPASARIHLLGIRDDMPALHRIADIVALTSAFGEASPLCLIEGAASGATPVTTAVGDAARVVEGFGIVTAHDSVSIAGAWDAVLAERPAFRRLALAARPRLSRERMVQEYRLAIESLAVRVPLAA</sequence>
<evidence type="ECO:0000259" key="4">
    <source>
        <dbReference type="Pfam" id="PF13439"/>
    </source>
</evidence>
<proteinExistence type="predicted"/>
<evidence type="ECO:0000313" key="6">
    <source>
        <dbReference type="Proteomes" id="UP001324533"/>
    </source>
</evidence>
<dbReference type="InterPro" id="IPR001296">
    <property type="entry name" value="Glyco_trans_1"/>
</dbReference>
<feature type="domain" description="Glycosyl transferase family 1" evidence="3">
    <location>
        <begin position="203"/>
        <end position="365"/>
    </location>
</feature>
<dbReference type="InterPro" id="IPR028098">
    <property type="entry name" value="Glyco_trans_4-like_N"/>
</dbReference>
<dbReference type="EC" id="2.4.-.-" evidence="5"/>
<dbReference type="Gene3D" id="3.40.50.2000">
    <property type="entry name" value="Glycogen Phosphorylase B"/>
    <property type="match status" value="2"/>
</dbReference>
<keyword evidence="2 5" id="KW-0808">Transferase</keyword>
<dbReference type="PANTHER" id="PTHR12526">
    <property type="entry name" value="GLYCOSYLTRANSFERASE"/>
    <property type="match status" value="1"/>
</dbReference>
<dbReference type="SUPFAM" id="SSF53756">
    <property type="entry name" value="UDP-Glycosyltransferase/glycogen phosphorylase"/>
    <property type="match status" value="1"/>
</dbReference>
<dbReference type="GO" id="GO:0016757">
    <property type="term" value="F:glycosyltransferase activity"/>
    <property type="evidence" value="ECO:0007669"/>
    <property type="project" value="UniProtKB-KW"/>
</dbReference>